<keyword evidence="3 5" id="KW-0175">Coiled coil</keyword>
<keyword evidence="6" id="KW-1133">Transmembrane helix</keyword>
<evidence type="ECO:0000256" key="4">
    <source>
        <dbReference type="ARBA" id="ARBA00023172"/>
    </source>
</evidence>
<evidence type="ECO:0000256" key="2">
    <source>
        <dbReference type="ARBA" id="ARBA00009840"/>
    </source>
</evidence>
<proteinExistence type="inferred from homology"/>
<evidence type="ECO:0000256" key="1">
    <source>
        <dbReference type="ARBA" id="ARBA00003416"/>
    </source>
</evidence>
<dbReference type="PANTHER" id="PTHR30563:SF0">
    <property type="entry name" value="DNA RECOMBINATION PROTEIN RMUC"/>
    <property type="match status" value="1"/>
</dbReference>
<organism evidence="7 8">
    <name type="scientific">Bowdeniella nasicola</name>
    <dbReference type="NCBI Taxonomy" id="208480"/>
    <lineage>
        <taxon>Bacteria</taxon>
        <taxon>Bacillati</taxon>
        <taxon>Actinomycetota</taxon>
        <taxon>Actinomycetes</taxon>
        <taxon>Actinomycetales</taxon>
        <taxon>Actinomycetaceae</taxon>
        <taxon>Bowdeniella</taxon>
    </lineage>
</organism>
<dbReference type="InterPro" id="IPR003798">
    <property type="entry name" value="DNA_recombination_RmuC"/>
</dbReference>
<gene>
    <name evidence="7" type="ORF">BSZ39_06995</name>
</gene>
<evidence type="ECO:0000256" key="3">
    <source>
        <dbReference type="ARBA" id="ARBA00023054"/>
    </source>
</evidence>
<evidence type="ECO:0008006" key="9">
    <source>
        <dbReference type="Google" id="ProtNLM"/>
    </source>
</evidence>
<reference evidence="8" key="1">
    <citation type="submission" date="2016-12" db="EMBL/GenBank/DDBJ databases">
        <authorList>
            <person name="Meng X."/>
        </authorList>
    </citation>
    <scope>NUCLEOTIDE SEQUENCE [LARGE SCALE GENOMIC DNA]</scope>
    <source>
        <strain evidence="8">DSM 19116</strain>
    </source>
</reference>
<keyword evidence="6" id="KW-0812">Transmembrane</keyword>
<comment type="function">
    <text evidence="1">Involved in DNA recombination.</text>
</comment>
<dbReference type="Pfam" id="PF02646">
    <property type="entry name" value="RmuC"/>
    <property type="match status" value="1"/>
</dbReference>
<evidence type="ECO:0000313" key="8">
    <source>
        <dbReference type="Proteomes" id="UP000185628"/>
    </source>
</evidence>
<comment type="caution">
    <text evidence="7">The sequence shown here is derived from an EMBL/GenBank/DDBJ whole genome shotgun (WGS) entry which is preliminary data.</text>
</comment>
<keyword evidence="4" id="KW-0233">DNA recombination</keyword>
<dbReference type="EMBL" id="MQVR01000035">
    <property type="protein sequence ID" value="OKL53886.1"/>
    <property type="molecule type" value="Genomic_DNA"/>
</dbReference>
<evidence type="ECO:0000256" key="5">
    <source>
        <dbReference type="SAM" id="Coils"/>
    </source>
</evidence>
<evidence type="ECO:0000313" key="7">
    <source>
        <dbReference type="EMBL" id="OKL53886.1"/>
    </source>
</evidence>
<name>A0A1Q5Q272_9ACTO</name>
<dbReference type="AlphaFoldDB" id="A0A1Q5Q272"/>
<keyword evidence="8" id="KW-1185">Reference proteome</keyword>
<comment type="similarity">
    <text evidence="2">Belongs to the RmuC family.</text>
</comment>
<keyword evidence="6" id="KW-0472">Membrane</keyword>
<evidence type="ECO:0000256" key="6">
    <source>
        <dbReference type="SAM" id="Phobius"/>
    </source>
</evidence>
<dbReference type="Proteomes" id="UP000185628">
    <property type="component" value="Unassembled WGS sequence"/>
</dbReference>
<sequence length="378" mass="40732">MNASNVVFVIAALLMGVAMGYLLAGRRGADRTAQLSMRLGMAEGKVAELTALSARQSEDEDGYRSLLVTIKPLETRLAELQRQVITAEKERAAANAQLTEQLSQQAATGAELSQTTSALAGALRNAATRGFWGEVELERLVEAAGMLRHTDFSTQQVLSNGARPDMVINLPGGAAIALDAKVPFDSYLLASELGEDASLEATERRNQYLLDHARAVKRHIDALAQRDYPTALGGGIDLTILFLPAEPLLSAACAKDATLLEYALRKRVALATPVSLLAILRNIAATWSREEISERAHQLLASSQEMVKRLSTFAGHLDGVGKSLQSSVESYNKAVGSFDKRLTVHARALAELDLGDVPEVRQVDVAPRSVTYERAENS</sequence>
<feature type="coiled-coil region" evidence="5">
    <location>
        <begin position="70"/>
        <end position="97"/>
    </location>
</feature>
<protein>
    <recommendedName>
        <fullName evidence="9">DNA recombination protein RmuC</fullName>
    </recommendedName>
</protein>
<accession>A0A1Q5Q272</accession>
<feature type="transmembrane region" description="Helical" evidence="6">
    <location>
        <begin position="6"/>
        <end position="24"/>
    </location>
</feature>
<dbReference type="PANTHER" id="PTHR30563">
    <property type="entry name" value="DNA RECOMBINATION PROTEIN RMUC"/>
    <property type="match status" value="1"/>
</dbReference>
<dbReference type="GO" id="GO:0006310">
    <property type="term" value="P:DNA recombination"/>
    <property type="evidence" value="ECO:0007669"/>
    <property type="project" value="UniProtKB-KW"/>
</dbReference>